<organism evidence="1 2">
    <name type="scientific">Enterocloster bolteae (strain ATCC BAA-613 / DSM 15670 / CCUG 46953 / JCM 12243 / WAL 16351)</name>
    <name type="common">Clostridium bolteae</name>
    <dbReference type="NCBI Taxonomy" id="411902"/>
    <lineage>
        <taxon>Bacteria</taxon>
        <taxon>Bacillati</taxon>
        <taxon>Bacillota</taxon>
        <taxon>Clostridia</taxon>
        <taxon>Lachnospirales</taxon>
        <taxon>Lachnospiraceae</taxon>
        <taxon>Enterocloster</taxon>
    </lineage>
</organism>
<protein>
    <submittedName>
        <fullName evidence="1">Uncharacterized protein</fullName>
    </submittedName>
</protein>
<dbReference type="Proteomes" id="UP000005396">
    <property type="component" value="Unassembled WGS sequence"/>
</dbReference>
<dbReference type="AlphaFoldDB" id="A8S5R2"/>
<sequence length="35" mass="4076">MQSQNAKSCALLSSWYNKCRQPETDADIEKQFQLL</sequence>
<name>A8S5R2_ENTBW</name>
<comment type="caution">
    <text evidence="1">The sequence shown here is derived from an EMBL/GenBank/DDBJ whole genome shotgun (WGS) entry which is preliminary data.</text>
</comment>
<evidence type="ECO:0000313" key="2">
    <source>
        <dbReference type="Proteomes" id="UP000005396"/>
    </source>
</evidence>
<dbReference type="PaxDb" id="411902-CLOBOL_07290"/>
<dbReference type="HOGENOM" id="CLU_3364208_0_0_9"/>
<accession>A8S5R2</accession>
<gene>
    <name evidence="1" type="ORF">CLOBOL_07290</name>
</gene>
<reference evidence="1 2" key="1">
    <citation type="submission" date="2007-08" db="EMBL/GenBank/DDBJ databases">
        <authorList>
            <person name="Fulton L."/>
            <person name="Clifton S."/>
            <person name="Fulton B."/>
            <person name="Xu J."/>
            <person name="Minx P."/>
            <person name="Pepin K.H."/>
            <person name="Johnson M."/>
            <person name="Thiruvilangam P."/>
            <person name="Bhonagiri V."/>
            <person name="Nash W.E."/>
            <person name="Mardis E.R."/>
            <person name="Wilson R.K."/>
        </authorList>
    </citation>
    <scope>NUCLEOTIDE SEQUENCE [LARGE SCALE GENOMIC DNA]</scope>
    <source>
        <strain evidence="2">ATCC BAA-613 / DSM 15670 / CCUG 46953 / JCM 12243 / WAL 16351</strain>
    </source>
</reference>
<proteinExistence type="predicted"/>
<evidence type="ECO:0000313" key="1">
    <source>
        <dbReference type="EMBL" id="EDP12536.1"/>
    </source>
</evidence>
<reference evidence="1 2" key="2">
    <citation type="submission" date="2007-09" db="EMBL/GenBank/DDBJ databases">
        <title>Draft genome sequence of Clostridium bolteae (ATCC BAA-613).</title>
        <authorList>
            <person name="Sudarsanam P."/>
            <person name="Ley R."/>
            <person name="Guruge J."/>
            <person name="Turnbaugh P.J."/>
            <person name="Mahowald M."/>
            <person name="Liep D."/>
            <person name="Gordon J."/>
        </authorList>
    </citation>
    <scope>NUCLEOTIDE SEQUENCE [LARGE SCALE GENOMIC DNA]</scope>
    <source>
        <strain evidence="2">ATCC BAA-613 / DSM 15670 / CCUG 46953 / JCM 12243 / WAL 16351</strain>
    </source>
</reference>
<dbReference type="EMBL" id="ABCC02000076">
    <property type="protein sequence ID" value="EDP12536.1"/>
    <property type="molecule type" value="Genomic_DNA"/>
</dbReference>